<evidence type="ECO:0000256" key="1">
    <source>
        <dbReference type="SAM" id="MobiDB-lite"/>
    </source>
</evidence>
<protein>
    <submittedName>
        <fullName evidence="3 4">Uncharacterized protein LOC109274560 isoform X1</fullName>
    </submittedName>
</protein>
<dbReference type="GeneID" id="109274560"/>
<evidence type="ECO:0000313" key="3">
    <source>
        <dbReference type="RefSeq" id="XP_053745793.1"/>
    </source>
</evidence>
<feature type="region of interest" description="Disordered" evidence="1">
    <location>
        <begin position="160"/>
        <end position="192"/>
    </location>
</feature>
<reference evidence="3 4" key="1">
    <citation type="submission" date="2025-04" db="UniProtKB">
        <authorList>
            <consortium name="RefSeq"/>
        </authorList>
    </citation>
    <scope>IDENTIFICATION</scope>
    <source>
        <tissue evidence="3 4">Whole blood</tissue>
    </source>
</reference>
<feature type="compositionally biased region" description="Polar residues" evidence="1">
    <location>
        <begin position="231"/>
        <end position="254"/>
    </location>
</feature>
<sequence>MSPLALREGLLPPSVHLNLTTPCPDPGLACRLQGEQRPSSLPTGAPRHVCTPVTSWVAEEEASSAPVPPVSDLSPVRLLLPSELLTLLSPQPGASQAPPVPLSSHDSLSLSFHSQASRKACLHSLSSFLTSNFLFNPLLPDLFCSVERLSLRSALSLARGPQPGWVGRRTRRKRQEKPPEERHPAPSLPSRCSPGVSCPALCLSAPSWLRSKAPSGILHGRDLDARPGTLRLSNPSAATGTPCTRSRGTGRTQRLWTGAAPCEEGRALPASPCLATRPLTDGHH</sequence>
<evidence type="ECO:0000313" key="4">
    <source>
        <dbReference type="RefSeq" id="XP_053745794.1"/>
    </source>
</evidence>
<dbReference type="RefSeq" id="XP_053745793.1">
    <property type="nucleotide sequence ID" value="XM_053889818.1"/>
</dbReference>
<organism evidence="2 3">
    <name type="scientific">Panthera pardus</name>
    <name type="common">Leopard</name>
    <name type="synonym">Felis pardus</name>
    <dbReference type="NCBI Taxonomy" id="9691"/>
    <lineage>
        <taxon>Eukaryota</taxon>
        <taxon>Metazoa</taxon>
        <taxon>Chordata</taxon>
        <taxon>Craniata</taxon>
        <taxon>Vertebrata</taxon>
        <taxon>Euteleostomi</taxon>
        <taxon>Mammalia</taxon>
        <taxon>Eutheria</taxon>
        <taxon>Laurasiatheria</taxon>
        <taxon>Carnivora</taxon>
        <taxon>Feliformia</taxon>
        <taxon>Felidae</taxon>
        <taxon>Pantherinae</taxon>
        <taxon>Panthera</taxon>
    </lineage>
</organism>
<keyword evidence="2" id="KW-1185">Reference proteome</keyword>
<proteinExistence type="predicted"/>
<accession>A0A9W2UI32</accession>
<dbReference type="AlphaFoldDB" id="A0A9W2UI32"/>
<gene>
    <name evidence="3 4" type="primary">LOC109274560</name>
</gene>
<feature type="region of interest" description="Disordered" evidence="1">
    <location>
        <begin position="220"/>
        <end position="254"/>
    </location>
</feature>
<dbReference type="Proteomes" id="UP001165780">
    <property type="component" value="Unplaced"/>
</dbReference>
<dbReference type="RefSeq" id="XP_053745794.1">
    <property type="nucleotide sequence ID" value="XM_053889819.1"/>
</dbReference>
<name>A0A9W2UI32_PANPR</name>
<evidence type="ECO:0000313" key="2">
    <source>
        <dbReference type="Proteomes" id="UP001165780"/>
    </source>
</evidence>